<gene>
    <name evidence="1" type="ORF">IRZ77_14880</name>
</gene>
<comment type="caution">
    <text evidence="1">The sequence shown here is derived from an EMBL/GenBank/DDBJ whole genome shotgun (WGS) entry which is preliminary data.</text>
</comment>
<reference evidence="1 2" key="1">
    <citation type="submission" date="2020-10" db="EMBL/GenBank/DDBJ databases">
        <title>Genome sequences of Pseudomonas isolates.</title>
        <authorList>
            <person name="Wessels L."/>
            <person name="Reich F."/>
            <person name="Hammerl J."/>
        </authorList>
    </citation>
    <scope>NUCLEOTIDE SEQUENCE [LARGE SCALE GENOMIC DNA]</scope>
    <source>
        <strain evidence="1 2">20-MO00628-0</strain>
    </source>
</reference>
<proteinExistence type="predicted"/>
<accession>A0ABS0G2M6</accession>
<keyword evidence="2" id="KW-1185">Reference proteome</keyword>
<evidence type="ECO:0000313" key="1">
    <source>
        <dbReference type="EMBL" id="MBF8646842.1"/>
    </source>
</evidence>
<name>A0ABS0G2M6_9PSED</name>
<sequence length="289" mass="31225">MIKNKEDQSKSEITSKASSVLKKAFIVTPIGSGDSATRRAADGLINSVLRPLLNDMGFELVVAHEISLTGSITRQVLEYILESELVIANLSELNPNVMYELAVRHCTGKAVVTIAEEGTRLPFDIADQRTIFYKNDMRGVFELRPLLVEAIEESISRGEQDNPITRVSNHRALMESLGQGDAKAILIDRLDNIEGLLRGLTAATNSPSESSIALVVSGDEESMDGFINTLASFGRKVHVRKTLASKGGVLESTINVTGAQKVDVQLLSDIAGKNGVTIRKLATSVAHLN</sequence>
<dbReference type="Proteomes" id="UP000639294">
    <property type="component" value="Unassembled WGS sequence"/>
</dbReference>
<evidence type="ECO:0000313" key="2">
    <source>
        <dbReference type="Proteomes" id="UP000639294"/>
    </source>
</evidence>
<organism evidence="1 2">
    <name type="scientific">Pseudomonas pudica</name>
    <dbReference type="NCBI Taxonomy" id="272772"/>
    <lineage>
        <taxon>Bacteria</taxon>
        <taxon>Pseudomonadati</taxon>
        <taxon>Pseudomonadota</taxon>
        <taxon>Gammaproteobacteria</taxon>
        <taxon>Pseudomonadales</taxon>
        <taxon>Pseudomonadaceae</taxon>
        <taxon>Pseudomonas</taxon>
    </lineage>
</organism>
<protein>
    <submittedName>
        <fullName evidence="1">Uncharacterized protein</fullName>
    </submittedName>
</protein>
<dbReference type="RefSeq" id="WP_196173781.1">
    <property type="nucleotide sequence ID" value="NZ_JADLJR010000015.1"/>
</dbReference>
<dbReference type="EMBL" id="JADLJS010000019">
    <property type="protein sequence ID" value="MBF8646842.1"/>
    <property type="molecule type" value="Genomic_DNA"/>
</dbReference>